<proteinExistence type="predicted"/>
<sequence length="45" mass="4978">MPTPDGRRRSDGPINPRSLIASRQALPFVDLQAERAAEPPRLPAR</sequence>
<accession>A0A0E4BJJ9</accession>
<evidence type="ECO:0000313" key="2">
    <source>
        <dbReference type="EMBL" id="BAR53752.1"/>
    </source>
</evidence>
<dbReference type="EMBL" id="AP014685">
    <property type="protein sequence ID" value="BAR53752.1"/>
    <property type="molecule type" value="Genomic_DNA"/>
</dbReference>
<evidence type="ECO:0000313" key="3">
    <source>
        <dbReference type="Proteomes" id="UP000063308"/>
    </source>
</evidence>
<feature type="region of interest" description="Disordered" evidence="1">
    <location>
        <begin position="1"/>
        <end position="21"/>
    </location>
</feature>
<dbReference type="Proteomes" id="UP000063308">
    <property type="component" value="Chromosome"/>
</dbReference>
<organism evidence="2 3">
    <name type="scientific">Bradyrhizobium diazoefficiens</name>
    <dbReference type="NCBI Taxonomy" id="1355477"/>
    <lineage>
        <taxon>Bacteria</taxon>
        <taxon>Pseudomonadati</taxon>
        <taxon>Pseudomonadota</taxon>
        <taxon>Alphaproteobacteria</taxon>
        <taxon>Hyphomicrobiales</taxon>
        <taxon>Nitrobacteraceae</taxon>
        <taxon>Bradyrhizobium</taxon>
    </lineage>
</organism>
<feature type="compositionally biased region" description="Basic and acidic residues" evidence="1">
    <location>
        <begin position="1"/>
        <end position="11"/>
    </location>
</feature>
<reference evidence="2 3" key="1">
    <citation type="submission" date="2014-11" db="EMBL/GenBank/DDBJ databases">
        <title>Symbiosis island explosion on the genome of extra-slow-growing strains of soybean bradyrhizobia with massive insertion sequences.</title>
        <authorList>
            <person name="Iida T."/>
            <person name="Minamisawa K."/>
        </authorList>
    </citation>
    <scope>NUCLEOTIDE SEQUENCE [LARGE SCALE GENOMIC DNA]</scope>
    <source>
        <strain evidence="2 3">NK6</strain>
    </source>
</reference>
<protein>
    <submittedName>
        <fullName evidence="2">Uncharacterized protein</fullName>
    </submittedName>
</protein>
<dbReference type="AlphaFoldDB" id="A0A0E4BJJ9"/>
<name>A0A0E4BJJ9_9BRAD</name>
<evidence type="ECO:0000256" key="1">
    <source>
        <dbReference type="SAM" id="MobiDB-lite"/>
    </source>
</evidence>
<gene>
    <name evidence="2" type="ORF">NK6_567</name>
</gene>